<proteinExistence type="predicted"/>
<evidence type="ECO:0000313" key="1">
    <source>
        <dbReference type="EMBL" id="RHF71078.1"/>
    </source>
</evidence>
<protein>
    <submittedName>
        <fullName evidence="1">Phage tail sheath family protein</fullName>
    </submittedName>
</protein>
<evidence type="ECO:0000313" key="2">
    <source>
        <dbReference type="Proteomes" id="UP000284676"/>
    </source>
</evidence>
<dbReference type="AlphaFoldDB" id="A0A414PR97"/>
<dbReference type="RefSeq" id="WP_118234536.1">
    <property type="nucleotide sequence ID" value="NZ_QRHL01000018.1"/>
</dbReference>
<dbReference type="EMBL" id="QRHL01000018">
    <property type="protein sequence ID" value="RHF71078.1"/>
    <property type="molecule type" value="Genomic_DNA"/>
</dbReference>
<dbReference type="PANTHER" id="PTHR35861:SF2">
    <property type="entry name" value="FELS-2 PROPHAGE PROTEIN"/>
    <property type="match status" value="1"/>
</dbReference>
<name>A0A414PR97_FUSMR</name>
<reference evidence="1 2" key="1">
    <citation type="submission" date="2018-08" db="EMBL/GenBank/DDBJ databases">
        <title>A genome reference for cultivated species of the human gut microbiota.</title>
        <authorList>
            <person name="Zou Y."/>
            <person name="Xue W."/>
            <person name="Luo G."/>
        </authorList>
    </citation>
    <scope>NUCLEOTIDE SEQUENCE [LARGE SCALE GENOMIC DNA]</scope>
    <source>
        <strain evidence="1 2">AM25-1</strain>
    </source>
</reference>
<dbReference type="InterPro" id="IPR052042">
    <property type="entry name" value="Tail_sheath_structural"/>
</dbReference>
<comment type="caution">
    <text evidence="1">The sequence shown here is derived from an EMBL/GenBank/DDBJ whole genome shotgun (WGS) entry which is preliminary data.</text>
</comment>
<accession>A0A414PR97</accession>
<dbReference type="PANTHER" id="PTHR35861">
    <property type="match status" value="1"/>
</dbReference>
<gene>
    <name evidence="1" type="ORF">DW663_09170</name>
</gene>
<dbReference type="Proteomes" id="UP000284676">
    <property type="component" value="Unassembled WGS sequence"/>
</dbReference>
<organism evidence="1 2">
    <name type="scientific">Fusobacterium mortiferum</name>
    <dbReference type="NCBI Taxonomy" id="850"/>
    <lineage>
        <taxon>Bacteria</taxon>
        <taxon>Fusobacteriati</taxon>
        <taxon>Fusobacteriota</taxon>
        <taxon>Fusobacteriia</taxon>
        <taxon>Fusobacteriales</taxon>
        <taxon>Fusobacteriaceae</taxon>
        <taxon>Fusobacterium</taxon>
    </lineage>
</organism>
<sequence>MSFQHGITTKETATSLVAIKVDSITPTYVGTAPINLGNIKNVNEPILCYSYEEAVAEFGFVKDFENYTLCEAIDAHFSKFGTAPINLGNIKNVNEPILCYSYEEAVAEFGFVKDFENYTLCEAIDAHFSKFGTAPIVLINVLDPETNKKNVTQESVPIGEDNTILIKELGILKDTITLNPPKEFTAEFDDDGNVLLVITDSEIPEDRNVQITFDKLDPSTVESDAIIGGIDGLTGKKKGLECISLVFPKYRLVPNPILAPKFSTDSTVAAVMETKASLINGHFKAIALVDIDTTTVTKYSDAVSNKNTNNINSTYIDVSYPKVALGDTQYHLSTQKACIIQKLAFENDSIPYKSPSNESLKADRTCLANGTDILLGIDEANYLNGNGINTAINWINGWVAWGNRASCYPGNTDPKDCFIASRMMFNFLTNSIVQTFWQKVDDPTNTNLINAIKNNINIWLNGLQAAGKIIGGRIEFRAEDNPLTSLIDGKIKFKIYFSPALPAEEIAFDLEIDTEYYNSLF</sequence>